<dbReference type="PANTHER" id="PTHR47936">
    <property type="entry name" value="PPR_LONG DOMAIN-CONTAINING PROTEIN"/>
    <property type="match status" value="1"/>
</dbReference>
<reference evidence="7" key="2">
    <citation type="submission" date="2013-12" db="EMBL/GenBank/DDBJ databases">
        <title>Evolution of pathogenesis and genome organization in the Tremellales.</title>
        <authorList>
            <person name="Cuomo C."/>
            <person name="Litvintseva A."/>
            <person name="Heitman J."/>
            <person name="Chen Y."/>
            <person name="Sun S."/>
            <person name="Springer D."/>
            <person name="Dromer F."/>
            <person name="Young S."/>
            <person name="Zeng Q."/>
            <person name="Chapman S."/>
            <person name="Gujja S."/>
            <person name="Saif S."/>
            <person name="Birren B."/>
        </authorList>
    </citation>
    <scope>NUCLEOTIDE SEQUENCE [LARGE SCALE GENOMIC DNA]</scope>
    <source>
        <strain evidence="7">CBS 10435</strain>
    </source>
</reference>
<dbReference type="Gene3D" id="1.25.40.10">
    <property type="entry name" value="Tetratricopeptide repeat domain"/>
    <property type="match status" value="1"/>
</dbReference>
<evidence type="ECO:0008006" key="8">
    <source>
        <dbReference type="Google" id="ProtNLM"/>
    </source>
</evidence>
<comment type="subunit">
    <text evidence="4">Binds to mitochondrial small subunit 15S rRNA.</text>
</comment>
<proteinExistence type="inferred from homology"/>
<evidence type="ECO:0000256" key="2">
    <source>
        <dbReference type="ARBA" id="ARBA00022737"/>
    </source>
</evidence>
<dbReference type="AlphaFoldDB" id="A0A1B9IGP6"/>
<dbReference type="InterPro" id="IPR011990">
    <property type="entry name" value="TPR-like_helical_dom_sf"/>
</dbReference>
<sequence length="886" mass="100365">MNSYDRSPTPSIPYLTHLPPSSEATRTFPLYQPPPPPEYIPLTKETLSQLPSDESLNRQLKDRLTKKAIEGLPELTEEDLKDFYADLVQTGIESREDDVLAIESPGGQLKLPLDIREREDILNELENRLTGSGDIEQQSGLMKIDEELSRAPKHYKIFAALARLGVPQDGPSGTSKSPAGAIQSQKGVDIPLGLVSKREWSVLFHEFIQRSDARGAEALLDVMTLHGAPIEETKIEEIIKVDAAAGRVDDVGRLTAEMANSELAISDSHKDLFILSLLRHTPSQPQNAIAQLTSAEQAGQPYPQSSYQVVLQHLTQPSPLFQPNAHTRALAWDLFANMRLSAHPTPSRELYTTMIRTCGESAQPEPERARDLWIEMTENEKIQPSREEYSAIIRALGSTKKDYLEAFDLLRQMLAKHHDAIYTPFSSEEDGLPRFSQYVPTLETFIGLLEGTKRAGDLNRARWILTETFKLARTGKMLNSKEWRDGMDANLLSGIFMTYASWKPLVRRGAVKVKDNDEIVQELDEDGQISSEIEAKRLEEKTVTDEEWLDVDVMEKLVESSSSKSEAIQDPSNSQSNLPLTPQSSADALREATALFQRILHDVASPPNPDTYLPFKDVVLGPKLINSYISVHMIHSPSLAATKKAYEEAWSAVSDLTRGTVRPNGWSYLQILEKCSHGTRAGMTDSDRPVAFEWGQAIWEEYLSWSTKAIKELETISEPSMKDRKRWLMGLGDRQIERIWKSAIRLFALYDSKPSKSLHILEEFFVRYPPEDILKTYRPLPEVKGLKIKLITPNSTPEANVPPYLLFNDVKVLHEKLIKNDDIKSLGRLSFYMKSYEMMLLKRRKWRFRGVGQVKERNRGKYAERERKRLEKAKVDMTEGDAKEVD</sequence>
<evidence type="ECO:0000256" key="1">
    <source>
        <dbReference type="ARBA" id="ARBA00006192"/>
    </source>
</evidence>
<evidence type="ECO:0000256" key="3">
    <source>
        <dbReference type="ARBA" id="ARBA00044493"/>
    </source>
</evidence>
<evidence type="ECO:0000313" key="7">
    <source>
        <dbReference type="Proteomes" id="UP000092583"/>
    </source>
</evidence>
<dbReference type="EMBL" id="KI669469">
    <property type="protein sequence ID" value="OCF54776.1"/>
    <property type="molecule type" value="Genomic_DNA"/>
</dbReference>
<organism evidence="6 7">
    <name type="scientific">Kwoniella mangroviensis CBS 10435</name>
    <dbReference type="NCBI Taxonomy" id="1331196"/>
    <lineage>
        <taxon>Eukaryota</taxon>
        <taxon>Fungi</taxon>
        <taxon>Dikarya</taxon>
        <taxon>Basidiomycota</taxon>
        <taxon>Agaricomycotina</taxon>
        <taxon>Tremellomycetes</taxon>
        <taxon>Tremellales</taxon>
        <taxon>Cryptococcaceae</taxon>
        <taxon>Kwoniella</taxon>
    </lineage>
</organism>
<accession>A0A1B9IGP6</accession>
<evidence type="ECO:0000313" key="6">
    <source>
        <dbReference type="EMBL" id="OCF54776.1"/>
    </source>
</evidence>
<dbReference type="Proteomes" id="UP000092583">
    <property type="component" value="Unassembled WGS sequence"/>
</dbReference>
<feature type="region of interest" description="Disordered" evidence="5">
    <location>
        <begin position="560"/>
        <end position="582"/>
    </location>
</feature>
<keyword evidence="2" id="KW-0677">Repeat</keyword>
<comment type="function">
    <text evidence="3">Regulates mitochondrial small subunit maturation by controlling 15S rRNA 5'-end processing. Localizes to the 5' precursor of the 15S rRNA in a position that is subsequently occupied by mS47 in the mature yeast mtSSU. Uses structure and sequence-specific RNA recognition, binding to a single-stranded region of the precursor and specifically recognizing bases -6 to -1. The exchange of Ccm1 for mS47 is coupled to the irreversible removal of precursor rRNA that is accompanied by conformational changes of the mitoribosomal proteins uS5m and mS26. These conformational changes signal completion of 5'-end rRNA processing through protection of the mature 5'-end of the 15S rRNA and stabilization of mS47. The removal of the 5' precursor together with the dissociation of Ccm1 may be catalyzed by the 5'-3' exoribonuclease Pet127. Involved in the specific removal of group I introns in mitochondrial encoded transcripts.</text>
</comment>
<keyword evidence="7" id="KW-1185">Reference proteome</keyword>
<comment type="similarity">
    <text evidence="1">Belongs to the CCM1 family.</text>
</comment>
<feature type="region of interest" description="Disordered" evidence="5">
    <location>
        <begin position="1"/>
        <end position="37"/>
    </location>
</feature>
<gene>
    <name evidence="6" type="ORF">L486_07912</name>
</gene>
<evidence type="ECO:0000256" key="4">
    <source>
        <dbReference type="ARBA" id="ARBA00044511"/>
    </source>
</evidence>
<dbReference type="STRING" id="1331196.A0A1B9IGP6"/>
<feature type="compositionally biased region" description="Polar residues" evidence="5">
    <location>
        <begin position="570"/>
        <end position="582"/>
    </location>
</feature>
<evidence type="ECO:0000256" key="5">
    <source>
        <dbReference type="SAM" id="MobiDB-lite"/>
    </source>
</evidence>
<name>A0A1B9IGP6_9TREE</name>
<dbReference type="OrthoDB" id="5588846at2759"/>
<feature type="region of interest" description="Disordered" evidence="5">
    <location>
        <begin position="859"/>
        <end position="886"/>
    </location>
</feature>
<reference evidence="6 7" key="1">
    <citation type="submission" date="2013-07" db="EMBL/GenBank/DDBJ databases">
        <title>The Genome Sequence of Kwoniella mangroviensis CBS10435.</title>
        <authorList>
            <consortium name="The Broad Institute Genome Sequencing Platform"/>
            <person name="Cuomo C."/>
            <person name="Litvintseva A."/>
            <person name="Chen Y."/>
            <person name="Heitman J."/>
            <person name="Sun S."/>
            <person name="Springer D."/>
            <person name="Dromer F."/>
            <person name="Young S.K."/>
            <person name="Zeng Q."/>
            <person name="Gargeya S."/>
            <person name="Fitzgerald M."/>
            <person name="Abouelleil A."/>
            <person name="Alvarado L."/>
            <person name="Berlin A.M."/>
            <person name="Chapman S.B."/>
            <person name="Dewar J."/>
            <person name="Goldberg J."/>
            <person name="Griggs A."/>
            <person name="Gujja S."/>
            <person name="Hansen M."/>
            <person name="Howarth C."/>
            <person name="Imamovic A."/>
            <person name="Larimer J."/>
            <person name="McCowan C."/>
            <person name="Murphy C."/>
            <person name="Pearson M."/>
            <person name="Priest M."/>
            <person name="Roberts A."/>
            <person name="Saif S."/>
            <person name="Shea T."/>
            <person name="Sykes S."/>
            <person name="Wortman J."/>
            <person name="Nusbaum C."/>
            <person name="Birren B."/>
        </authorList>
    </citation>
    <scope>NUCLEOTIDE SEQUENCE [LARGE SCALE GENOMIC DNA]</scope>
    <source>
        <strain evidence="6 7">CBS 10435</strain>
    </source>
</reference>
<protein>
    <recommendedName>
        <fullName evidence="8">Pentatricopeptide repeat domain-containing protein</fullName>
    </recommendedName>
</protein>
<dbReference type="PANTHER" id="PTHR47936:SF1">
    <property type="entry name" value="PENTATRICOPEPTIDE REPEAT-CONTAINING PROTEIN GUN1, CHLOROPLASTIC"/>
    <property type="match status" value="1"/>
</dbReference>